<organism evidence="2 5">
    <name type="scientific">Domibacillus aminovorans</name>
    <dbReference type="NCBI Taxonomy" id="29332"/>
    <lineage>
        <taxon>Bacteria</taxon>
        <taxon>Bacillati</taxon>
        <taxon>Bacillota</taxon>
        <taxon>Bacilli</taxon>
        <taxon>Bacillales</taxon>
        <taxon>Bacillaceae</taxon>
        <taxon>Domibacillus</taxon>
    </lineage>
</organism>
<dbReference type="AlphaFoldDB" id="A0A177KUH4"/>
<dbReference type="Proteomes" id="UP000077271">
    <property type="component" value="Unassembled WGS sequence"/>
</dbReference>
<dbReference type="PROSITE" id="PS50234">
    <property type="entry name" value="VWFA"/>
    <property type="match status" value="1"/>
</dbReference>
<comment type="caution">
    <text evidence="2">The sequence shown here is derived from an EMBL/GenBank/DDBJ whole genome shotgun (WGS) entry which is preliminary data.</text>
</comment>
<dbReference type="InterPro" id="IPR002035">
    <property type="entry name" value="VWF_A"/>
</dbReference>
<dbReference type="STRING" id="29332.AWH48_19820"/>
<accession>A0A177KUH4</accession>
<dbReference type="Proteomes" id="UP000076935">
    <property type="component" value="Unassembled WGS sequence"/>
</dbReference>
<dbReference type="Gene3D" id="3.40.50.410">
    <property type="entry name" value="von Willebrand factor, type A domain"/>
    <property type="match status" value="1"/>
</dbReference>
<name>A0A177KUH4_9BACI</name>
<evidence type="ECO:0000313" key="4">
    <source>
        <dbReference type="Proteomes" id="UP000076935"/>
    </source>
</evidence>
<evidence type="ECO:0000259" key="1">
    <source>
        <dbReference type="PROSITE" id="PS50234"/>
    </source>
</evidence>
<dbReference type="SUPFAM" id="SSF53300">
    <property type="entry name" value="vWA-like"/>
    <property type="match status" value="2"/>
</dbReference>
<sequence length="233" mass="25329">MKMGTIRQLLLLTDGCSNTGEDPAAMAAFALRQGITVNVIGIVDDSKRAEGLEEIESIARSGGGESRIVQARSLSETVVNVTRQAMTGTIYSIINQELRDILNEDAQIESLPPEKRGKIAEKVEDISEEAELKLLVLTDMSASMKLKLPAVKEALYDLSVSMQSRSGHSSFSLWTFPGKYSAAEERIGWTDNAKKLAESFPQLASGGITPTGPAIRQALSSFLDMEKYDEKSI</sequence>
<evidence type="ECO:0000313" key="2">
    <source>
        <dbReference type="EMBL" id="OAH56787.1"/>
    </source>
</evidence>
<keyword evidence="4" id="KW-1185">Reference proteome</keyword>
<evidence type="ECO:0000313" key="3">
    <source>
        <dbReference type="EMBL" id="OAH61896.1"/>
    </source>
</evidence>
<dbReference type="EMBL" id="LQWZ01000019">
    <property type="protein sequence ID" value="OAH56787.1"/>
    <property type="molecule type" value="Genomic_DNA"/>
</dbReference>
<proteinExistence type="predicted"/>
<feature type="domain" description="VWFA" evidence="1">
    <location>
        <begin position="1"/>
        <end position="90"/>
    </location>
</feature>
<evidence type="ECO:0000313" key="5">
    <source>
        <dbReference type="Proteomes" id="UP000077271"/>
    </source>
</evidence>
<dbReference type="RefSeq" id="WP_018395112.1">
    <property type="nucleotide sequence ID" value="NZ_JBCNAN010000046.1"/>
</dbReference>
<reference evidence="4 5" key="1">
    <citation type="submission" date="2016-01" db="EMBL/GenBank/DDBJ databases">
        <title>Investigation of taxonomic status of Bacillus aminovorans.</title>
        <authorList>
            <person name="Verma A."/>
            <person name="Pal Y."/>
            <person name="Krishnamurthi S."/>
        </authorList>
    </citation>
    <scope>NUCLEOTIDE SEQUENCE [LARGE SCALE GENOMIC DNA]</scope>
    <source>
        <strain evidence="3 4">DSM 1314</strain>
        <strain evidence="2 5">DSM 4337</strain>
    </source>
</reference>
<gene>
    <name evidence="2" type="ORF">AWH48_19820</name>
    <name evidence="3" type="ORF">AWH49_11415</name>
</gene>
<dbReference type="EMBL" id="LQWY01000015">
    <property type="protein sequence ID" value="OAH61896.1"/>
    <property type="molecule type" value="Genomic_DNA"/>
</dbReference>
<dbReference type="OrthoDB" id="2960279at2"/>
<protein>
    <recommendedName>
        <fullName evidence="1">VWFA domain-containing protein</fullName>
    </recommendedName>
</protein>
<dbReference type="InterPro" id="IPR036465">
    <property type="entry name" value="vWFA_dom_sf"/>
</dbReference>